<dbReference type="PROSITE" id="PS51147">
    <property type="entry name" value="PFTA"/>
    <property type="match status" value="3"/>
</dbReference>
<comment type="function">
    <text evidence="6">Catalyzes the transfer of a geranyl-geranyl moiety from geranyl-geranyl pyrophosphate to cysteines occuring in specific C-terminal amino acid sequences.</text>
</comment>
<comment type="caution">
    <text evidence="8">The sequence shown here is derived from an EMBL/GenBank/DDBJ whole genome shotgun (WGS) entry which is preliminary data.</text>
</comment>
<feature type="region of interest" description="Disordered" evidence="7">
    <location>
        <begin position="1"/>
        <end position="23"/>
    </location>
</feature>
<dbReference type="SUPFAM" id="SSF48439">
    <property type="entry name" value="Protein prenylyltransferase"/>
    <property type="match status" value="1"/>
</dbReference>
<evidence type="ECO:0000313" key="9">
    <source>
        <dbReference type="Proteomes" id="UP000829685"/>
    </source>
</evidence>
<evidence type="ECO:0000256" key="4">
    <source>
        <dbReference type="ARBA" id="ARBA00022737"/>
    </source>
</evidence>
<dbReference type="Proteomes" id="UP000829685">
    <property type="component" value="Unassembled WGS sequence"/>
</dbReference>
<evidence type="ECO:0000256" key="7">
    <source>
        <dbReference type="SAM" id="MobiDB-lite"/>
    </source>
</evidence>
<dbReference type="PANTHER" id="PTHR11129">
    <property type="entry name" value="PROTEIN FARNESYLTRANSFERASE ALPHA SUBUNIT/RAB GERANYLGERANYL TRANSFERASE ALPHA SUBUNIT"/>
    <property type="match status" value="1"/>
</dbReference>
<protein>
    <recommendedName>
        <fullName evidence="6">Geranylgeranyl transferase type-2 subunit alpha</fullName>
        <ecNumber evidence="6">2.5.1.60</ecNumber>
    </recommendedName>
    <alternativeName>
        <fullName evidence="6">Geranylgeranyl transferase type II subunit alpha</fullName>
    </alternativeName>
</protein>
<dbReference type="InterPro" id="IPR002088">
    <property type="entry name" value="Prenyl_trans_a"/>
</dbReference>
<dbReference type="GO" id="GO:0004663">
    <property type="term" value="F:Rab geranylgeranyltransferase activity"/>
    <property type="evidence" value="ECO:0007669"/>
    <property type="project" value="UniProtKB-UniRule"/>
</dbReference>
<evidence type="ECO:0000256" key="2">
    <source>
        <dbReference type="ARBA" id="ARBA00022602"/>
    </source>
</evidence>
<sequence>MASAGGSHGIARTARRRTDEQRQQDLDRIAKYRGLEDQIREQAKAHDYASPALFDLTTRLLRLNPEYYTTAAWVMALEGVAEYISERHYETAFRRLLALVLGCDPARPKVPATYEEWAEWYNNHDESTKILEDAGAGRNSKNVANDASVLQSELAFTIPLLIEFPKCYWIWNHRSYILSLCIELLPVSLAREVWTAELGLVTKMLTKDRRNFHAWSYRRRVVARLESDVLDGKSMAEQEFMYTTKMVNQDLSNFSAWHNRSQLAPRVLDERKADHVARKVFMEAELNLAREALNVGPDDQSLWYYHQFLMSQILPEYKCGARSWSRIAPDLTLEERTDYVKREIEEIRDLLEDYKDVKWIYEALLEYSIALDGMCKDKGTTRPKQELTEEAQTWLETLRQLDPLRKGRWDDFAQTG</sequence>
<organism evidence="8 9">
    <name type="scientific">Neoarthrinium moseri</name>
    <dbReference type="NCBI Taxonomy" id="1658444"/>
    <lineage>
        <taxon>Eukaryota</taxon>
        <taxon>Fungi</taxon>
        <taxon>Dikarya</taxon>
        <taxon>Ascomycota</taxon>
        <taxon>Pezizomycotina</taxon>
        <taxon>Sordariomycetes</taxon>
        <taxon>Xylariomycetidae</taxon>
        <taxon>Amphisphaeriales</taxon>
        <taxon>Apiosporaceae</taxon>
        <taxon>Neoarthrinium</taxon>
    </lineage>
</organism>
<dbReference type="AlphaFoldDB" id="A0A9P9WGN1"/>
<dbReference type="GO" id="GO:0005968">
    <property type="term" value="C:Rab-protein geranylgeranyltransferase complex"/>
    <property type="evidence" value="ECO:0007669"/>
    <property type="project" value="TreeGrafter"/>
</dbReference>
<keyword evidence="2 6" id="KW-0637">Prenyltransferase</keyword>
<dbReference type="PANTHER" id="PTHR11129:SF2">
    <property type="entry name" value="GERANYLGERANYL TRANSFERASE TYPE-2 SUBUNIT ALPHA"/>
    <property type="match status" value="1"/>
</dbReference>
<evidence type="ECO:0000256" key="5">
    <source>
        <dbReference type="ARBA" id="ARBA00047658"/>
    </source>
</evidence>
<dbReference type="Gene3D" id="1.25.40.120">
    <property type="entry name" value="Protein prenylyltransferase"/>
    <property type="match status" value="2"/>
</dbReference>
<keyword evidence="4" id="KW-0677">Repeat</keyword>
<keyword evidence="9" id="KW-1185">Reference proteome</keyword>
<proteinExistence type="inferred from homology"/>
<dbReference type="Pfam" id="PF01239">
    <property type="entry name" value="PPTA"/>
    <property type="match status" value="4"/>
</dbReference>
<comment type="similarity">
    <text evidence="1 6">Belongs to the protein prenyltransferase subunit alpha family.</text>
</comment>
<dbReference type="EMBL" id="JAFIMR010000028">
    <property type="protein sequence ID" value="KAI1861919.1"/>
    <property type="molecule type" value="Genomic_DNA"/>
</dbReference>
<comment type="catalytic activity">
    <reaction evidence="5 6">
        <text>geranylgeranyl diphosphate + L-cysteinyl-[protein] = S-geranylgeranyl-L-cysteinyl-[protein] + diphosphate</text>
        <dbReference type="Rhea" id="RHEA:21240"/>
        <dbReference type="Rhea" id="RHEA-COMP:10131"/>
        <dbReference type="Rhea" id="RHEA-COMP:11537"/>
        <dbReference type="ChEBI" id="CHEBI:29950"/>
        <dbReference type="ChEBI" id="CHEBI:33019"/>
        <dbReference type="ChEBI" id="CHEBI:57533"/>
        <dbReference type="ChEBI" id="CHEBI:86021"/>
        <dbReference type="EC" id="2.5.1.60"/>
    </reaction>
</comment>
<keyword evidence="3 6" id="KW-0808">Transferase</keyword>
<dbReference type="OrthoDB" id="1658at2759"/>
<gene>
    <name evidence="8" type="ORF">JX265_009422</name>
</gene>
<evidence type="ECO:0000256" key="3">
    <source>
        <dbReference type="ARBA" id="ARBA00022679"/>
    </source>
</evidence>
<dbReference type="EC" id="2.5.1.60" evidence="6"/>
<evidence type="ECO:0000256" key="1">
    <source>
        <dbReference type="ARBA" id="ARBA00006734"/>
    </source>
</evidence>
<evidence type="ECO:0000256" key="6">
    <source>
        <dbReference type="RuleBase" id="RU367120"/>
    </source>
</evidence>
<dbReference type="GO" id="GO:0097354">
    <property type="term" value="P:prenylation"/>
    <property type="evidence" value="ECO:0007669"/>
    <property type="project" value="UniProtKB-UniRule"/>
</dbReference>
<evidence type="ECO:0000313" key="8">
    <source>
        <dbReference type="EMBL" id="KAI1861919.1"/>
    </source>
</evidence>
<reference evidence="8" key="1">
    <citation type="submission" date="2021-03" db="EMBL/GenBank/DDBJ databases">
        <title>Revisited historic fungal species revealed as producer of novel bioactive compounds through whole genome sequencing and comparative genomics.</title>
        <authorList>
            <person name="Vignolle G.A."/>
            <person name="Hochenegger N."/>
            <person name="Mach R.L."/>
            <person name="Mach-Aigner A.R."/>
            <person name="Javad Rahimi M."/>
            <person name="Salim K.A."/>
            <person name="Chan C.M."/>
            <person name="Lim L.B.L."/>
            <person name="Cai F."/>
            <person name="Druzhinina I.S."/>
            <person name="U'Ren J.M."/>
            <person name="Derntl C."/>
        </authorList>
    </citation>
    <scope>NUCLEOTIDE SEQUENCE</scope>
    <source>
        <strain evidence="8">TUCIM 5799</strain>
    </source>
</reference>
<accession>A0A9P9WGN1</accession>
<name>A0A9P9WGN1_9PEZI</name>